<keyword evidence="4" id="KW-0862">Zinc</keyword>
<evidence type="ECO:0000256" key="3">
    <source>
        <dbReference type="ARBA" id="ARBA00022771"/>
    </source>
</evidence>
<dbReference type="SMART" id="SM00154">
    <property type="entry name" value="ZnF_AN1"/>
    <property type="match status" value="1"/>
</dbReference>
<name>A0A7J6VFI6_THATH</name>
<comment type="caution">
    <text evidence="7">The sequence shown here is derived from an EMBL/GenBank/DDBJ whole genome shotgun (WGS) entry which is preliminary data.</text>
</comment>
<dbReference type="SUPFAM" id="SSF118310">
    <property type="entry name" value="AN1-like Zinc finger"/>
    <property type="match status" value="1"/>
</dbReference>
<dbReference type="Proteomes" id="UP000554482">
    <property type="component" value="Unassembled WGS sequence"/>
</dbReference>
<evidence type="ECO:0000256" key="1">
    <source>
        <dbReference type="ARBA" id="ARBA00003732"/>
    </source>
</evidence>
<evidence type="ECO:0000259" key="6">
    <source>
        <dbReference type="PROSITE" id="PS51039"/>
    </source>
</evidence>
<evidence type="ECO:0000256" key="2">
    <source>
        <dbReference type="ARBA" id="ARBA00022723"/>
    </source>
</evidence>
<feature type="domain" description="AN1-type" evidence="6">
    <location>
        <begin position="134"/>
        <end position="180"/>
    </location>
</feature>
<evidence type="ECO:0000313" key="7">
    <source>
        <dbReference type="EMBL" id="KAF5182985.1"/>
    </source>
</evidence>
<dbReference type="EMBL" id="JABWDY010034047">
    <property type="protein sequence ID" value="KAF5182985.1"/>
    <property type="molecule type" value="Genomic_DNA"/>
</dbReference>
<evidence type="ECO:0000256" key="5">
    <source>
        <dbReference type="PROSITE-ProRule" id="PRU00449"/>
    </source>
</evidence>
<dbReference type="FunFam" id="4.10.1110.10:FF:000001">
    <property type="entry name" value="Zinc finger AN1-type containing 6"/>
    <property type="match status" value="1"/>
</dbReference>
<organism evidence="7 8">
    <name type="scientific">Thalictrum thalictroides</name>
    <name type="common">Rue-anemone</name>
    <name type="synonym">Anemone thalictroides</name>
    <dbReference type="NCBI Taxonomy" id="46969"/>
    <lineage>
        <taxon>Eukaryota</taxon>
        <taxon>Viridiplantae</taxon>
        <taxon>Streptophyta</taxon>
        <taxon>Embryophyta</taxon>
        <taxon>Tracheophyta</taxon>
        <taxon>Spermatophyta</taxon>
        <taxon>Magnoliopsida</taxon>
        <taxon>Ranunculales</taxon>
        <taxon>Ranunculaceae</taxon>
        <taxon>Thalictroideae</taxon>
        <taxon>Thalictrum</taxon>
    </lineage>
</organism>
<protein>
    <submittedName>
        <fullName evidence="7">Zinc finger a20 and an1 domain-containing stress-associated protein</fullName>
    </submittedName>
</protein>
<dbReference type="InterPro" id="IPR000058">
    <property type="entry name" value="Znf_AN1"/>
</dbReference>
<dbReference type="PANTHER" id="PTHR10634:SF67">
    <property type="entry name" value="AN1-TYPE ZINC FINGER PROTEIN 3"/>
    <property type="match status" value="1"/>
</dbReference>
<dbReference type="OrthoDB" id="428577at2759"/>
<evidence type="ECO:0000313" key="8">
    <source>
        <dbReference type="Proteomes" id="UP000554482"/>
    </source>
</evidence>
<sequence length="199" mass="21632">MDVVTRRIIQDVKWRLSKITKGQIDNQHNRDAAHILGSVYTFRNQVPILISWEKSNINEIAINTDGSFLDTGADIGGVFKYHNGSVLLVFTAGNSLAASTSTAVIKVAAHAVTLSVVTDAPPVNVAASPSDPPPAQPNRCSTCRKRVGLTGFKCRCGITFCSLHRYPEKHGCSYDFKVVGQEAIKKANPLIKAEKLDKI</sequence>
<dbReference type="PROSITE" id="PS51039">
    <property type="entry name" value="ZF_AN1"/>
    <property type="match status" value="1"/>
</dbReference>
<reference evidence="7 8" key="1">
    <citation type="submission" date="2020-06" db="EMBL/GenBank/DDBJ databases">
        <title>Transcriptomic and genomic resources for Thalictrum thalictroides and T. hernandezii: Facilitating candidate gene discovery in an emerging model plant lineage.</title>
        <authorList>
            <person name="Arias T."/>
            <person name="Riano-Pachon D.M."/>
            <person name="Di Stilio V.S."/>
        </authorList>
    </citation>
    <scope>NUCLEOTIDE SEQUENCE [LARGE SCALE GENOMIC DNA]</scope>
    <source>
        <strain evidence="8">cv. WT478/WT964</strain>
        <tissue evidence="7">Leaves</tissue>
    </source>
</reference>
<keyword evidence="3 5" id="KW-0863">Zinc-finger</keyword>
<dbReference type="Gene3D" id="4.10.1110.10">
    <property type="entry name" value="AN1-like Zinc finger"/>
    <property type="match status" value="1"/>
</dbReference>
<accession>A0A7J6VFI6</accession>
<evidence type="ECO:0000256" key="4">
    <source>
        <dbReference type="ARBA" id="ARBA00022833"/>
    </source>
</evidence>
<dbReference type="Pfam" id="PF01428">
    <property type="entry name" value="zf-AN1"/>
    <property type="match status" value="1"/>
</dbReference>
<dbReference type="AlphaFoldDB" id="A0A7J6VFI6"/>
<comment type="function">
    <text evidence="1">May be involved in environmental stress response.</text>
</comment>
<keyword evidence="2" id="KW-0479">Metal-binding</keyword>
<keyword evidence="8" id="KW-1185">Reference proteome</keyword>
<dbReference type="GO" id="GO:0008270">
    <property type="term" value="F:zinc ion binding"/>
    <property type="evidence" value="ECO:0007669"/>
    <property type="project" value="UniProtKB-KW"/>
</dbReference>
<dbReference type="InterPro" id="IPR035896">
    <property type="entry name" value="AN1-like_Znf"/>
</dbReference>
<proteinExistence type="predicted"/>
<gene>
    <name evidence="7" type="ORF">FRX31_027428</name>
</gene>
<dbReference type="PANTHER" id="PTHR10634">
    <property type="entry name" value="AN1-TYPE ZINC FINGER PROTEIN"/>
    <property type="match status" value="1"/>
</dbReference>
<dbReference type="InterPro" id="IPR050652">
    <property type="entry name" value="AN1_A20_ZnFinger"/>
</dbReference>